<accession>A0A1H6H2I1</accession>
<dbReference type="EMBL" id="FNWO01000003">
    <property type="protein sequence ID" value="SEH29899.1"/>
    <property type="molecule type" value="Genomic_DNA"/>
</dbReference>
<keyword evidence="2" id="KW-1185">Reference proteome</keyword>
<proteinExistence type="predicted"/>
<dbReference type="RefSeq" id="WP_074765865.1">
    <property type="nucleotide sequence ID" value="NZ_FNWO01000003.1"/>
</dbReference>
<dbReference type="Proteomes" id="UP000182983">
    <property type="component" value="Unassembled WGS sequence"/>
</dbReference>
<gene>
    <name evidence="1" type="ORF">SAMN04244559_00830</name>
</gene>
<name>A0A1H6H2I1_MAGFU</name>
<sequence length="294" mass="32046">MTFSTDSLRDNQAFAQSWQKVHAAIEAGAPLESVVSVAPEFPALVAGRLQPLHQALRGLGMMAPDLADQGQRLVAVTETYVRLQFIDRAAQGREIVLDVTRNGNAFLSGRRYESALSRVSLSDAEIAATSILKIDIDRDNGVLVVTFMTFDGRPARIVFRPTQPSDPLVEGTIPPLALDSLRHNGHREELRHLIRVALETAERDGASSGFFRRLANRQVRRAYADRRILDSLKAAIADAAPGAEVGPHVPATLDRMTETLLHRLSAEGEAGELLAVRALVAIGVHRLMGEVRAD</sequence>
<evidence type="ECO:0000313" key="2">
    <source>
        <dbReference type="Proteomes" id="UP000182983"/>
    </source>
</evidence>
<organism evidence="1 2">
    <name type="scientific">Magnetospirillum fulvum</name>
    <name type="common">Rhodospirillum fulvum</name>
    <dbReference type="NCBI Taxonomy" id="1082"/>
    <lineage>
        <taxon>Bacteria</taxon>
        <taxon>Pseudomonadati</taxon>
        <taxon>Pseudomonadota</taxon>
        <taxon>Alphaproteobacteria</taxon>
        <taxon>Rhodospirillales</taxon>
        <taxon>Rhodospirillaceae</taxon>
        <taxon>Magnetospirillum</taxon>
    </lineage>
</organism>
<dbReference type="OrthoDB" id="9820580at2"/>
<evidence type="ECO:0000313" key="1">
    <source>
        <dbReference type="EMBL" id="SEH29899.1"/>
    </source>
</evidence>
<protein>
    <submittedName>
        <fullName evidence="1">Uncharacterized protein</fullName>
    </submittedName>
</protein>
<reference evidence="2" key="1">
    <citation type="submission" date="2016-10" db="EMBL/GenBank/DDBJ databases">
        <authorList>
            <person name="Varghese N."/>
            <person name="Submissions S."/>
        </authorList>
    </citation>
    <scope>NUCLEOTIDE SEQUENCE [LARGE SCALE GENOMIC DNA]</scope>
    <source>
        <strain evidence="2">DSM 13234</strain>
    </source>
</reference>
<dbReference type="AlphaFoldDB" id="A0A1H6H2I1"/>